<dbReference type="PANTHER" id="PTHR37984:SF5">
    <property type="entry name" value="PROTEIN NYNRIN-LIKE"/>
    <property type="match status" value="1"/>
</dbReference>
<dbReference type="AlphaFoldDB" id="A0A815JBH1"/>
<dbReference type="InterPro" id="IPR001584">
    <property type="entry name" value="Integrase_cat-core"/>
</dbReference>
<dbReference type="InterPro" id="IPR012337">
    <property type="entry name" value="RNaseH-like_sf"/>
</dbReference>
<dbReference type="EMBL" id="CAJNOQ010016392">
    <property type="protein sequence ID" value="CAF1380079.1"/>
    <property type="molecule type" value="Genomic_DNA"/>
</dbReference>
<dbReference type="Gene3D" id="3.30.420.10">
    <property type="entry name" value="Ribonuclease H-like superfamily/Ribonuclease H"/>
    <property type="match status" value="1"/>
</dbReference>
<dbReference type="Pfam" id="PF17921">
    <property type="entry name" value="Integrase_H2C2"/>
    <property type="match status" value="1"/>
</dbReference>
<feature type="compositionally biased region" description="Basic and acidic residues" evidence="1">
    <location>
        <begin position="31"/>
        <end position="43"/>
    </location>
</feature>
<dbReference type="GO" id="GO:0003676">
    <property type="term" value="F:nucleic acid binding"/>
    <property type="evidence" value="ECO:0007669"/>
    <property type="project" value="InterPro"/>
</dbReference>
<reference evidence="3" key="1">
    <citation type="submission" date="2021-02" db="EMBL/GenBank/DDBJ databases">
        <authorList>
            <person name="Nowell W R."/>
        </authorList>
    </citation>
    <scope>NUCLEOTIDE SEQUENCE</scope>
</reference>
<sequence>MTLDYDLPTVMIEGDNSAKSDTVVNDGSTTDPREDNDSSNDNREKAFNAKVEDYKNDLIINALKHETAGKKVGIDCKFHSWCRQFFKIDISSGVEMLCSAKHSKRLVISEAYDQVLQDVHIRTGHGGRDKMRHEINQYYFWIPSKVIDIFLSTCIACQVRKPLKNHIVSTSVVSIGFLTRLEIDLIDSRTRPDGDYKWILHCRDHFSKFSWAYPLRTKEAAHVAQNLSSLFYQFGPCKILQSDNGKEFTAGVIKDLKLIWPGVAIINGRPRHPQSQGLVERSNATLYDILGKILQDRGADRWTERLPVAVYSMNTSLARGVKTTPFEIVFGQKPRSPPSTPTLISNFGEEATDSCIINTTDLLTVTVTVAYDDNVLQSIQDTAPSSNTNNADSLFDQTDLFNLGDDGSRHAVIRQQAAASYLLNAQKQIIARNTHVKNLSDNCKISRK</sequence>
<organism evidence="3 5">
    <name type="scientific">Didymodactylos carnosus</name>
    <dbReference type="NCBI Taxonomy" id="1234261"/>
    <lineage>
        <taxon>Eukaryota</taxon>
        <taxon>Metazoa</taxon>
        <taxon>Spiralia</taxon>
        <taxon>Gnathifera</taxon>
        <taxon>Rotifera</taxon>
        <taxon>Eurotatoria</taxon>
        <taxon>Bdelloidea</taxon>
        <taxon>Philodinida</taxon>
        <taxon>Philodinidae</taxon>
        <taxon>Didymodactylos</taxon>
    </lineage>
</organism>
<feature type="domain" description="Integrase catalytic" evidence="2">
    <location>
        <begin position="158"/>
        <end position="333"/>
    </location>
</feature>
<dbReference type="InterPro" id="IPR041588">
    <property type="entry name" value="Integrase_H2C2"/>
</dbReference>
<dbReference type="GO" id="GO:0015074">
    <property type="term" value="P:DNA integration"/>
    <property type="evidence" value="ECO:0007669"/>
    <property type="project" value="InterPro"/>
</dbReference>
<evidence type="ECO:0000313" key="4">
    <source>
        <dbReference type="EMBL" id="CAF4274018.1"/>
    </source>
</evidence>
<evidence type="ECO:0000313" key="5">
    <source>
        <dbReference type="Proteomes" id="UP000663829"/>
    </source>
</evidence>
<accession>A0A815JBH1</accession>
<proteinExistence type="predicted"/>
<dbReference type="SUPFAM" id="SSF53098">
    <property type="entry name" value="Ribonuclease H-like"/>
    <property type="match status" value="1"/>
</dbReference>
<protein>
    <recommendedName>
        <fullName evidence="2">Integrase catalytic domain-containing protein</fullName>
    </recommendedName>
</protein>
<dbReference type="OrthoDB" id="1935113at2759"/>
<evidence type="ECO:0000313" key="3">
    <source>
        <dbReference type="EMBL" id="CAF1380079.1"/>
    </source>
</evidence>
<dbReference type="Gene3D" id="1.10.340.70">
    <property type="match status" value="1"/>
</dbReference>
<dbReference type="InterPro" id="IPR050951">
    <property type="entry name" value="Retrovirus_Pol_polyprotein"/>
</dbReference>
<dbReference type="PANTHER" id="PTHR37984">
    <property type="entry name" value="PROTEIN CBG26694"/>
    <property type="match status" value="1"/>
</dbReference>
<dbReference type="Proteomes" id="UP000663829">
    <property type="component" value="Unassembled WGS sequence"/>
</dbReference>
<evidence type="ECO:0000259" key="2">
    <source>
        <dbReference type="PROSITE" id="PS50994"/>
    </source>
</evidence>
<comment type="caution">
    <text evidence="3">The sequence shown here is derived from an EMBL/GenBank/DDBJ whole genome shotgun (WGS) entry which is preliminary data.</text>
</comment>
<dbReference type="PROSITE" id="PS50994">
    <property type="entry name" value="INTEGRASE"/>
    <property type="match status" value="1"/>
</dbReference>
<gene>
    <name evidence="3" type="ORF">GPM918_LOCUS32284</name>
    <name evidence="4" type="ORF">SRO942_LOCUS32949</name>
</gene>
<keyword evidence="5" id="KW-1185">Reference proteome</keyword>
<feature type="compositionally biased region" description="Polar residues" evidence="1">
    <location>
        <begin position="17"/>
        <end position="30"/>
    </location>
</feature>
<feature type="region of interest" description="Disordered" evidence="1">
    <location>
        <begin position="16"/>
        <end position="43"/>
    </location>
</feature>
<dbReference type="Proteomes" id="UP000681722">
    <property type="component" value="Unassembled WGS sequence"/>
</dbReference>
<dbReference type="EMBL" id="CAJOBC010080895">
    <property type="protein sequence ID" value="CAF4274018.1"/>
    <property type="molecule type" value="Genomic_DNA"/>
</dbReference>
<name>A0A815JBH1_9BILA</name>
<dbReference type="InterPro" id="IPR036397">
    <property type="entry name" value="RNaseH_sf"/>
</dbReference>
<evidence type="ECO:0000256" key="1">
    <source>
        <dbReference type="SAM" id="MobiDB-lite"/>
    </source>
</evidence>